<keyword evidence="7 11" id="KW-0658">Purine biosynthesis</keyword>
<dbReference type="Gene3D" id="3.30.200.20">
    <property type="entry name" value="Phosphorylase Kinase, domain 1"/>
    <property type="match status" value="1"/>
</dbReference>
<dbReference type="InterPro" id="IPR033934">
    <property type="entry name" value="SAICAR_synt_PurC"/>
</dbReference>
<evidence type="ECO:0000256" key="7">
    <source>
        <dbReference type="ARBA" id="ARBA00022755"/>
    </source>
</evidence>
<keyword evidence="5 11" id="KW-0436">Ligase</keyword>
<dbReference type="PANTHER" id="PTHR43599">
    <property type="entry name" value="MULTIFUNCTIONAL PROTEIN ADE2"/>
    <property type="match status" value="1"/>
</dbReference>
<evidence type="ECO:0000256" key="2">
    <source>
        <dbReference type="ARBA" id="ARBA00010190"/>
    </source>
</evidence>
<dbReference type="NCBIfam" id="TIGR00081">
    <property type="entry name" value="purC"/>
    <property type="match status" value="1"/>
</dbReference>
<comment type="similarity">
    <text evidence="2 11">Belongs to the SAICAR synthetase family.</text>
</comment>
<dbReference type="SUPFAM" id="SSF56104">
    <property type="entry name" value="SAICAR synthase-like"/>
    <property type="match status" value="1"/>
</dbReference>
<dbReference type="FunFam" id="3.30.470.20:FF:000006">
    <property type="entry name" value="Phosphoribosylaminoimidazole-succinocarboxamide synthase"/>
    <property type="match status" value="1"/>
</dbReference>
<dbReference type="OrthoDB" id="9801549at2"/>
<evidence type="ECO:0000256" key="1">
    <source>
        <dbReference type="ARBA" id="ARBA00004672"/>
    </source>
</evidence>
<dbReference type="GO" id="GO:0009236">
    <property type="term" value="P:cobalamin biosynthetic process"/>
    <property type="evidence" value="ECO:0007669"/>
    <property type="project" value="InterPro"/>
</dbReference>
<evidence type="ECO:0000256" key="10">
    <source>
        <dbReference type="ARBA" id="ARBA00048475"/>
    </source>
</evidence>
<organism evidence="13 14">
    <name type="scientific">Halospina denitrificans</name>
    <dbReference type="NCBI Taxonomy" id="332522"/>
    <lineage>
        <taxon>Bacteria</taxon>
        <taxon>Pseudomonadati</taxon>
        <taxon>Pseudomonadota</taxon>
        <taxon>Gammaproteobacteria</taxon>
        <taxon>Halospina</taxon>
    </lineage>
</organism>
<dbReference type="AlphaFoldDB" id="A0A4R7JXR9"/>
<protein>
    <recommendedName>
        <fullName evidence="4 11">Phosphoribosylaminoimidazole-succinocarboxamide synthase</fullName>
        <ecNumber evidence="3 11">6.3.2.6</ecNumber>
    </recommendedName>
    <alternativeName>
        <fullName evidence="9 11">SAICAR synthetase</fullName>
    </alternativeName>
</protein>
<dbReference type="EC" id="6.3.2.6" evidence="3 11"/>
<name>A0A4R7JXR9_9GAMM</name>
<comment type="pathway">
    <text evidence="1 11">Purine metabolism; IMP biosynthesis via de novo pathway; 5-amino-1-(5-phospho-D-ribosyl)imidazole-4-carboxamide from 5-amino-1-(5-phospho-D-ribosyl)imidazole-4-carboxylate: step 1/2.</text>
</comment>
<dbReference type="CDD" id="cd01415">
    <property type="entry name" value="SAICAR_synt_PurC"/>
    <property type="match status" value="1"/>
</dbReference>
<sequence>MQKGDELYAGKAKSVFRTEDPDYFVLEFRDDTSAFDGQKVKQLSRKGRVNNLFNAFIMEKLEQAGIPTHFERVLAPNQSLVRNLDMMPVECVVRNISAGSLCRRLGVQEGQDLNPPTYELFLKDDQLHDPMINESLAETFGWAGAEELHEMKERTYQVNRVLKQLFLDADMLLVDYKLEFGRADGRVVLGDEFTPDGCRIWDRETRRKMDKDRFRQDLGDVIETYEEVGRRLGIDFESL</sequence>
<dbReference type="HAMAP" id="MF_00137">
    <property type="entry name" value="SAICAR_synth"/>
    <property type="match status" value="1"/>
</dbReference>
<proteinExistence type="inferred from homology"/>
<dbReference type="GO" id="GO:0004639">
    <property type="term" value="F:phosphoribosylaminoimidazolesuccinocarboxamide synthase activity"/>
    <property type="evidence" value="ECO:0007669"/>
    <property type="project" value="UniProtKB-UniRule"/>
</dbReference>
<dbReference type="InterPro" id="IPR050089">
    <property type="entry name" value="SAICAR_synthetase"/>
</dbReference>
<dbReference type="PANTHER" id="PTHR43599:SF3">
    <property type="entry name" value="SI:DKEY-6E2.2"/>
    <property type="match status" value="1"/>
</dbReference>
<accession>A0A4R7JXR9</accession>
<keyword evidence="6 11" id="KW-0547">Nucleotide-binding</keyword>
<gene>
    <name evidence="11" type="primary">purC</name>
    <name evidence="13" type="ORF">DES49_0757</name>
</gene>
<evidence type="ECO:0000256" key="8">
    <source>
        <dbReference type="ARBA" id="ARBA00022840"/>
    </source>
</evidence>
<dbReference type="PROSITE" id="PS01058">
    <property type="entry name" value="SAICAR_SYNTHETASE_2"/>
    <property type="match status" value="1"/>
</dbReference>
<comment type="caution">
    <text evidence="13">The sequence shown here is derived from an EMBL/GenBank/DDBJ whole genome shotgun (WGS) entry which is preliminary data.</text>
</comment>
<dbReference type="GO" id="GO:0005829">
    <property type="term" value="C:cytosol"/>
    <property type="evidence" value="ECO:0007669"/>
    <property type="project" value="TreeGrafter"/>
</dbReference>
<evidence type="ECO:0000259" key="12">
    <source>
        <dbReference type="Pfam" id="PF01259"/>
    </source>
</evidence>
<dbReference type="InterPro" id="IPR028923">
    <property type="entry name" value="SAICAR_synt/ADE2_N"/>
</dbReference>
<dbReference type="GO" id="GO:0006189">
    <property type="term" value="P:'de novo' IMP biosynthetic process"/>
    <property type="evidence" value="ECO:0007669"/>
    <property type="project" value="UniProtKB-UniRule"/>
</dbReference>
<dbReference type="InterPro" id="IPR001636">
    <property type="entry name" value="SAICAR_synth"/>
</dbReference>
<dbReference type="FunFam" id="3.30.200.20:FF:000086">
    <property type="entry name" value="Phosphoribosylaminoimidazole-succinocarboxamide synthase"/>
    <property type="match status" value="1"/>
</dbReference>
<evidence type="ECO:0000256" key="3">
    <source>
        <dbReference type="ARBA" id="ARBA00012217"/>
    </source>
</evidence>
<keyword evidence="8 11" id="KW-0067">ATP-binding</keyword>
<evidence type="ECO:0000256" key="4">
    <source>
        <dbReference type="ARBA" id="ARBA00016460"/>
    </source>
</evidence>
<comment type="catalytic activity">
    <reaction evidence="10 11">
        <text>5-amino-1-(5-phospho-D-ribosyl)imidazole-4-carboxylate + L-aspartate + ATP = (2S)-2-[5-amino-1-(5-phospho-beta-D-ribosyl)imidazole-4-carboxamido]succinate + ADP + phosphate + 2 H(+)</text>
        <dbReference type="Rhea" id="RHEA:22628"/>
        <dbReference type="ChEBI" id="CHEBI:15378"/>
        <dbReference type="ChEBI" id="CHEBI:29991"/>
        <dbReference type="ChEBI" id="CHEBI:30616"/>
        <dbReference type="ChEBI" id="CHEBI:43474"/>
        <dbReference type="ChEBI" id="CHEBI:58443"/>
        <dbReference type="ChEBI" id="CHEBI:77657"/>
        <dbReference type="ChEBI" id="CHEBI:456216"/>
        <dbReference type="EC" id="6.3.2.6"/>
    </reaction>
</comment>
<evidence type="ECO:0000313" key="13">
    <source>
        <dbReference type="EMBL" id="TDT42955.1"/>
    </source>
</evidence>
<evidence type="ECO:0000256" key="11">
    <source>
        <dbReference type="HAMAP-Rule" id="MF_00137"/>
    </source>
</evidence>
<evidence type="ECO:0000256" key="9">
    <source>
        <dbReference type="ARBA" id="ARBA00030409"/>
    </source>
</evidence>
<dbReference type="Pfam" id="PF01259">
    <property type="entry name" value="SAICAR_synt"/>
    <property type="match status" value="1"/>
</dbReference>
<dbReference type="Gene3D" id="3.30.470.20">
    <property type="entry name" value="ATP-grasp fold, B domain"/>
    <property type="match status" value="1"/>
</dbReference>
<evidence type="ECO:0000256" key="5">
    <source>
        <dbReference type="ARBA" id="ARBA00022598"/>
    </source>
</evidence>
<dbReference type="RefSeq" id="WP_133735063.1">
    <property type="nucleotide sequence ID" value="NZ_SOAX01000002.1"/>
</dbReference>
<reference evidence="13 14" key="1">
    <citation type="submission" date="2019-03" db="EMBL/GenBank/DDBJ databases">
        <title>Genomic Encyclopedia of Type Strains, Phase IV (KMG-IV): sequencing the most valuable type-strain genomes for metagenomic binning, comparative biology and taxonomic classification.</title>
        <authorList>
            <person name="Goeker M."/>
        </authorList>
    </citation>
    <scope>NUCLEOTIDE SEQUENCE [LARGE SCALE GENOMIC DNA]</scope>
    <source>
        <strain evidence="13 14">DSM 15505</strain>
    </source>
</reference>
<dbReference type="InterPro" id="IPR018236">
    <property type="entry name" value="SAICAR_synthetase_CS"/>
</dbReference>
<dbReference type="GO" id="GO:0005524">
    <property type="term" value="F:ATP binding"/>
    <property type="evidence" value="ECO:0007669"/>
    <property type="project" value="UniProtKB-KW"/>
</dbReference>
<feature type="domain" description="SAICAR synthetase/ADE2 N-terminal" evidence="12">
    <location>
        <begin position="7"/>
        <end position="231"/>
    </location>
</feature>
<keyword evidence="14" id="KW-1185">Reference proteome</keyword>
<evidence type="ECO:0000256" key="6">
    <source>
        <dbReference type="ARBA" id="ARBA00022741"/>
    </source>
</evidence>
<evidence type="ECO:0000313" key="14">
    <source>
        <dbReference type="Proteomes" id="UP000295830"/>
    </source>
</evidence>
<dbReference type="EMBL" id="SOAX01000002">
    <property type="protein sequence ID" value="TDT42955.1"/>
    <property type="molecule type" value="Genomic_DNA"/>
</dbReference>
<dbReference type="UniPathway" id="UPA00074">
    <property type="reaction ID" value="UER00131"/>
</dbReference>
<dbReference type="Proteomes" id="UP000295830">
    <property type="component" value="Unassembled WGS sequence"/>
</dbReference>